<proteinExistence type="predicted"/>
<dbReference type="Pfam" id="PF01872">
    <property type="entry name" value="RibD_C"/>
    <property type="match status" value="1"/>
</dbReference>
<evidence type="ECO:0000256" key="3">
    <source>
        <dbReference type="ARBA" id="ARBA00023002"/>
    </source>
</evidence>
<evidence type="ECO:0000313" key="5">
    <source>
        <dbReference type="EMBL" id="MCX2965504.1"/>
    </source>
</evidence>
<dbReference type="InterPro" id="IPR024072">
    <property type="entry name" value="DHFR-like_dom_sf"/>
</dbReference>
<feature type="domain" description="Bacterial bifunctional deaminase-reductase C-terminal" evidence="4">
    <location>
        <begin position="42"/>
        <end position="251"/>
    </location>
</feature>
<keyword evidence="3" id="KW-0560">Oxidoreductase</keyword>
<dbReference type="GO" id="GO:0009231">
    <property type="term" value="P:riboflavin biosynthetic process"/>
    <property type="evidence" value="ECO:0007669"/>
    <property type="project" value="InterPro"/>
</dbReference>
<name>A0A9X3I6G5_9ACTN</name>
<protein>
    <submittedName>
        <fullName evidence="5">Dihydrofolate reductase family protein</fullName>
    </submittedName>
</protein>
<dbReference type="Proteomes" id="UP001143347">
    <property type="component" value="Unassembled WGS sequence"/>
</dbReference>
<evidence type="ECO:0000313" key="6">
    <source>
        <dbReference type="Proteomes" id="UP001143347"/>
    </source>
</evidence>
<dbReference type="AlphaFoldDB" id="A0A9X3I6G5"/>
<evidence type="ECO:0000256" key="1">
    <source>
        <dbReference type="ARBA" id="ARBA00005104"/>
    </source>
</evidence>
<dbReference type="PANTHER" id="PTHR38011:SF7">
    <property type="entry name" value="2,5-DIAMINO-6-RIBOSYLAMINO-4(3H)-PYRIMIDINONE 5'-PHOSPHATE REDUCTASE"/>
    <property type="match status" value="1"/>
</dbReference>
<dbReference type="RefSeq" id="WP_266062616.1">
    <property type="nucleotide sequence ID" value="NZ_JAPKFM010000016.1"/>
</dbReference>
<dbReference type="InterPro" id="IPR002734">
    <property type="entry name" value="RibDG_C"/>
</dbReference>
<accession>A0A9X3I6G5</accession>
<keyword evidence="2" id="KW-0521">NADP</keyword>
<evidence type="ECO:0000256" key="2">
    <source>
        <dbReference type="ARBA" id="ARBA00022857"/>
    </source>
</evidence>
<comment type="caution">
    <text evidence="5">The sequence shown here is derived from an EMBL/GenBank/DDBJ whole genome shotgun (WGS) entry which is preliminary data.</text>
</comment>
<comment type="pathway">
    <text evidence="1">Cofactor biosynthesis; riboflavin biosynthesis.</text>
</comment>
<dbReference type="InterPro" id="IPR050765">
    <property type="entry name" value="Riboflavin_Biosynth_HTPR"/>
</dbReference>
<dbReference type="GO" id="GO:0008703">
    <property type="term" value="F:5-amino-6-(5-phosphoribosylamino)uracil reductase activity"/>
    <property type="evidence" value="ECO:0007669"/>
    <property type="project" value="InterPro"/>
</dbReference>
<sequence length="271" mass="28580">MFGLQKATQLTPADDQATTLRWLAQQYAYPPLPSSPPCLPRPFVRANMVGSIDGAVTVDGRSGGLGGPGDKAVFRVLRALADVVVVGASTAVTEGYRQPSADDEFTADRTARDQTPAPALALLSRSLSIPDDFAPVAQPQTLVLTCASAPADRRSALTDIGATLIDCGDDTVDPHAVLDVCAERGWVRVLTEGGPSLLGSLAQADALDELCVTTAPVVVGGDAGRIVSHRDALPTRPMRPVSIITDDDGYVFTRWARTPTEDTYGHRTDTD</sequence>
<evidence type="ECO:0000259" key="4">
    <source>
        <dbReference type="Pfam" id="PF01872"/>
    </source>
</evidence>
<dbReference type="Gene3D" id="3.40.430.10">
    <property type="entry name" value="Dihydrofolate Reductase, subunit A"/>
    <property type="match status" value="1"/>
</dbReference>
<dbReference type="SUPFAM" id="SSF53597">
    <property type="entry name" value="Dihydrofolate reductase-like"/>
    <property type="match status" value="1"/>
</dbReference>
<reference evidence="5" key="1">
    <citation type="submission" date="2022-10" db="EMBL/GenBank/DDBJ databases">
        <title>WGS of marine actinomycetes from Thailand.</title>
        <authorList>
            <person name="Thawai C."/>
        </authorList>
    </citation>
    <scope>NUCLEOTIDE SEQUENCE</scope>
    <source>
        <strain evidence="5">SW21</strain>
    </source>
</reference>
<organism evidence="5 6">
    <name type="scientific">Gordonia aquimaris</name>
    <dbReference type="NCBI Taxonomy" id="2984863"/>
    <lineage>
        <taxon>Bacteria</taxon>
        <taxon>Bacillati</taxon>
        <taxon>Actinomycetota</taxon>
        <taxon>Actinomycetes</taxon>
        <taxon>Mycobacteriales</taxon>
        <taxon>Gordoniaceae</taxon>
        <taxon>Gordonia</taxon>
    </lineage>
</organism>
<dbReference type="EMBL" id="JAPKFM010000016">
    <property type="protein sequence ID" value="MCX2965504.1"/>
    <property type="molecule type" value="Genomic_DNA"/>
</dbReference>
<gene>
    <name evidence="5" type="ORF">OSB52_15515</name>
</gene>
<dbReference type="PANTHER" id="PTHR38011">
    <property type="entry name" value="DIHYDROFOLATE REDUCTASE FAMILY PROTEIN (AFU_ORTHOLOGUE AFUA_8G06820)"/>
    <property type="match status" value="1"/>
</dbReference>
<keyword evidence="6" id="KW-1185">Reference proteome</keyword>